<dbReference type="Pfam" id="PF00551">
    <property type="entry name" value="Formyl_trans_N"/>
    <property type="match status" value="1"/>
</dbReference>
<dbReference type="EC" id="2.1.2.2" evidence="4"/>
<organism evidence="6 7">
    <name type="scientific">Acetoanaerobium pronyense</name>
    <dbReference type="NCBI Taxonomy" id="1482736"/>
    <lineage>
        <taxon>Bacteria</taxon>
        <taxon>Bacillati</taxon>
        <taxon>Bacillota</taxon>
        <taxon>Clostridia</taxon>
        <taxon>Peptostreptococcales</taxon>
        <taxon>Filifactoraceae</taxon>
        <taxon>Acetoanaerobium</taxon>
    </lineage>
</organism>
<feature type="binding site" evidence="4">
    <location>
        <begin position="11"/>
        <end position="13"/>
    </location>
    <ligand>
        <name>N(1)-(5-phospho-beta-D-ribosyl)glycinamide</name>
        <dbReference type="ChEBI" id="CHEBI:143788"/>
    </ligand>
</feature>
<dbReference type="PANTHER" id="PTHR43369">
    <property type="entry name" value="PHOSPHORIBOSYLGLYCINAMIDE FORMYLTRANSFERASE"/>
    <property type="match status" value="1"/>
</dbReference>
<dbReference type="Proteomes" id="UP001314903">
    <property type="component" value="Unassembled WGS sequence"/>
</dbReference>
<comment type="function">
    <text evidence="4">Catalyzes the transfer of a formyl group from 10-formyltetrahydrofolate to 5-phospho-ribosyl-glycinamide (GAR), producing 5-phospho-ribosyl-N-formylglycinamide (FGAR) and tetrahydrofolate.</text>
</comment>
<evidence type="ECO:0000313" key="6">
    <source>
        <dbReference type="EMBL" id="MBP2027109.1"/>
    </source>
</evidence>
<name>A0ABS4KKF0_9FIRM</name>
<feature type="active site" description="Proton donor" evidence="4">
    <location>
        <position position="99"/>
    </location>
</feature>
<sequence length="185" mass="20886">MKICVMISGSGTNLQSLIDASKEGFFRSKIELVASNKENAYGLERAKNEDIETYIIKSEEEFINKLQEKDIDLIVMAGYLKVIGTDLIEKYKGRIINIHPSLLPSYGGKGMYGLKVHEAVLRNNEKITGATVHHVTEDVDEGPVIISESIYIDYEKVKSPEDLQKEVLEIEHNILKKAIKHLEKL</sequence>
<dbReference type="InterPro" id="IPR002376">
    <property type="entry name" value="Formyl_transf_N"/>
</dbReference>
<evidence type="ECO:0000313" key="7">
    <source>
        <dbReference type="Proteomes" id="UP001314903"/>
    </source>
</evidence>
<evidence type="ECO:0000256" key="1">
    <source>
        <dbReference type="ARBA" id="ARBA00005054"/>
    </source>
</evidence>
<protein>
    <recommendedName>
        <fullName evidence="4">Phosphoribosylglycinamide formyltransferase</fullName>
        <ecNumber evidence="4">2.1.2.2</ecNumber>
    </recommendedName>
    <alternativeName>
        <fullName evidence="4">5'-phosphoribosylglycinamide transformylase</fullName>
    </alternativeName>
    <alternativeName>
        <fullName evidence="4">GAR transformylase</fullName>
        <shortName evidence="4">GART</shortName>
    </alternativeName>
</protein>
<comment type="similarity">
    <text evidence="4">Belongs to the GART family.</text>
</comment>
<comment type="pathway">
    <text evidence="1 4">Purine metabolism; IMP biosynthesis via de novo pathway; N(2)-formyl-N(1)-(5-phospho-D-ribosyl)glycinamide from N(1)-(5-phospho-D-ribosyl)glycinamide (10-formyl THF route): step 1/1.</text>
</comment>
<dbReference type="HAMAP" id="MF_01930">
    <property type="entry name" value="PurN"/>
    <property type="match status" value="1"/>
</dbReference>
<proteinExistence type="inferred from homology"/>
<dbReference type="InterPro" id="IPR036477">
    <property type="entry name" value="Formyl_transf_N_sf"/>
</dbReference>
<gene>
    <name evidence="4" type="primary">purN</name>
    <name evidence="6" type="ORF">J2Z35_000903</name>
</gene>
<dbReference type="CDD" id="cd08645">
    <property type="entry name" value="FMT_core_GART"/>
    <property type="match status" value="1"/>
</dbReference>
<dbReference type="InterPro" id="IPR004607">
    <property type="entry name" value="GART"/>
</dbReference>
<dbReference type="RefSeq" id="WP_209659830.1">
    <property type="nucleotide sequence ID" value="NZ_JAGGLI010000007.1"/>
</dbReference>
<reference evidence="6 7" key="1">
    <citation type="submission" date="2021-03" db="EMBL/GenBank/DDBJ databases">
        <title>Genomic Encyclopedia of Type Strains, Phase IV (KMG-IV): sequencing the most valuable type-strain genomes for metagenomic binning, comparative biology and taxonomic classification.</title>
        <authorList>
            <person name="Goeker M."/>
        </authorList>
    </citation>
    <scope>NUCLEOTIDE SEQUENCE [LARGE SCALE GENOMIC DNA]</scope>
    <source>
        <strain evidence="6 7">DSM 27512</strain>
    </source>
</reference>
<comment type="caution">
    <text evidence="6">The sequence shown here is derived from an EMBL/GenBank/DDBJ whole genome shotgun (WGS) entry which is preliminary data.</text>
</comment>
<keyword evidence="2 4" id="KW-0808">Transferase</keyword>
<feature type="domain" description="Formyl transferase N-terminal" evidence="5">
    <location>
        <begin position="1"/>
        <end position="179"/>
    </location>
</feature>
<evidence type="ECO:0000256" key="3">
    <source>
        <dbReference type="ARBA" id="ARBA00022755"/>
    </source>
</evidence>
<evidence type="ECO:0000256" key="4">
    <source>
        <dbReference type="HAMAP-Rule" id="MF_01930"/>
    </source>
</evidence>
<keyword evidence="7" id="KW-1185">Reference proteome</keyword>
<dbReference type="SUPFAM" id="SSF53328">
    <property type="entry name" value="Formyltransferase"/>
    <property type="match status" value="1"/>
</dbReference>
<accession>A0ABS4KKF0</accession>
<feature type="site" description="Raises pKa of active site His" evidence="4">
    <location>
        <position position="140"/>
    </location>
</feature>
<comment type="catalytic activity">
    <reaction evidence="4">
        <text>N(1)-(5-phospho-beta-D-ribosyl)glycinamide + (6R)-10-formyltetrahydrofolate = N(2)-formyl-N(1)-(5-phospho-beta-D-ribosyl)glycinamide + (6S)-5,6,7,8-tetrahydrofolate + H(+)</text>
        <dbReference type="Rhea" id="RHEA:15053"/>
        <dbReference type="ChEBI" id="CHEBI:15378"/>
        <dbReference type="ChEBI" id="CHEBI:57453"/>
        <dbReference type="ChEBI" id="CHEBI:143788"/>
        <dbReference type="ChEBI" id="CHEBI:147286"/>
        <dbReference type="ChEBI" id="CHEBI:195366"/>
        <dbReference type="EC" id="2.1.2.2"/>
    </reaction>
</comment>
<dbReference type="Gene3D" id="3.40.50.170">
    <property type="entry name" value="Formyl transferase, N-terminal domain"/>
    <property type="match status" value="1"/>
</dbReference>
<evidence type="ECO:0000259" key="5">
    <source>
        <dbReference type="Pfam" id="PF00551"/>
    </source>
</evidence>
<evidence type="ECO:0000256" key="2">
    <source>
        <dbReference type="ARBA" id="ARBA00022679"/>
    </source>
</evidence>
<comment type="caution">
    <text evidence="4">Lacks conserved residue(s) required for the propagation of feature annotation.</text>
</comment>
<dbReference type="PANTHER" id="PTHR43369:SF2">
    <property type="entry name" value="PHOSPHORIBOSYLGLYCINAMIDE FORMYLTRANSFERASE"/>
    <property type="match status" value="1"/>
</dbReference>
<keyword evidence="3 4" id="KW-0658">Purine biosynthesis</keyword>
<dbReference type="GO" id="GO:0004644">
    <property type="term" value="F:phosphoribosylglycinamide formyltransferase activity"/>
    <property type="evidence" value="ECO:0007669"/>
    <property type="project" value="UniProtKB-EC"/>
</dbReference>
<feature type="binding site" evidence="4">
    <location>
        <position position="97"/>
    </location>
    <ligand>
        <name>(6R)-10-formyltetrahydrofolate</name>
        <dbReference type="ChEBI" id="CHEBI:195366"/>
    </ligand>
</feature>
<dbReference type="EMBL" id="JAGGLI010000007">
    <property type="protein sequence ID" value="MBP2027109.1"/>
    <property type="molecule type" value="Genomic_DNA"/>
</dbReference>
<dbReference type="NCBIfam" id="TIGR00639">
    <property type="entry name" value="PurN"/>
    <property type="match status" value="1"/>
</dbReference>